<evidence type="ECO:0000313" key="12">
    <source>
        <dbReference type="Proteomes" id="UP001217044"/>
    </source>
</evidence>
<dbReference type="SUPFAM" id="SSF52335">
    <property type="entry name" value="Methylglyoxal synthase-like"/>
    <property type="match status" value="1"/>
</dbReference>
<keyword evidence="5 8" id="KW-0658">Purine biosynthesis</keyword>
<dbReference type="InterPro" id="IPR024051">
    <property type="entry name" value="AICAR_Tfase_dup_dom_sf"/>
</dbReference>
<keyword evidence="7 8" id="KW-0511">Multifunctional enzyme</keyword>
<comment type="catalytic activity">
    <reaction evidence="8">
        <text>IMP + H2O = 5-formamido-1-(5-phospho-D-ribosyl)imidazole-4-carboxamide</text>
        <dbReference type="Rhea" id="RHEA:18445"/>
        <dbReference type="ChEBI" id="CHEBI:15377"/>
        <dbReference type="ChEBI" id="CHEBI:58053"/>
        <dbReference type="ChEBI" id="CHEBI:58467"/>
        <dbReference type="EC" id="3.5.4.10"/>
    </reaction>
</comment>
<dbReference type="EC" id="2.1.2.3" evidence="8"/>
<dbReference type="Gene3D" id="3.40.140.20">
    <property type="match status" value="2"/>
</dbReference>
<dbReference type="PROSITE" id="PS51855">
    <property type="entry name" value="MGS"/>
    <property type="match status" value="1"/>
</dbReference>
<gene>
    <name evidence="8 11" type="primary">purH</name>
    <name evidence="11" type="ORF">M8445_00765</name>
</gene>
<evidence type="ECO:0000313" key="11">
    <source>
        <dbReference type="EMBL" id="WDA58784.1"/>
    </source>
</evidence>
<evidence type="ECO:0000259" key="10">
    <source>
        <dbReference type="PROSITE" id="PS51855"/>
    </source>
</evidence>
<dbReference type="InterPro" id="IPR016193">
    <property type="entry name" value="Cytidine_deaminase-like"/>
</dbReference>
<dbReference type="InterPro" id="IPR036914">
    <property type="entry name" value="MGS-like_dom_sf"/>
</dbReference>
<dbReference type="EMBL" id="CP115165">
    <property type="protein sequence ID" value="WDA58784.1"/>
    <property type="molecule type" value="Genomic_DNA"/>
</dbReference>
<reference evidence="11 12" key="1">
    <citation type="submission" date="2022-12" db="EMBL/GenBank/DDBJ databases">
        <title>Genome Sequence of Deinococcus aquaticus Type Strain PB314.</title>
        <authorList>
            <person name="Albert C."/>
            <person name="Hill J."/>
            <person name="Boren L."/>
            <person name="Scholz-Ng S."/>
            <person name="Fatema N."/>
            <person name="Grosso R."/>
            <person name="Soboslay E."/>
            <person name="Tuohy J."/>
        </authorList>
    </citation>
    <scope>NUCLEOTIDE SEQUENCE [LARGE SCALE GENOMIC DNA]</scope>
    <source>
        <strain evidence="11 12">PB-314</strain>
    </source>
</reference>
<dbReference type="HAMAP" id="MF_00139">
    <property type="entry name" value="PurH"/>
    <property type="match status" value="1"/>
</dbReference>
<dbReference type="GO" id="GO:0003937">
    <property type="term" value="F:IMP cyclohydrolase activity"/>
    <property type="evidence" value="ECO:0007669"/>
    <property type="project" value="UniProtKB-EC"/>
</dbReference>
<feature type="compositionally biased region" description="Gly residues" evidence="9">
    <location>
        <begin position="1"/>
        <end position="12"/>
    </location>
</feature>
<evidence type="ECO:0000256" key="4">
    <source>
        <dbReference type="ARBA" id="ARBA00022679"/>
    </source>
</evidence>
<keyword evidence="4 8" id="KW-0808">Transferase</keyword>
<dbReference type="InterPro" id="IPR011607">
    <property type="entry name" value="MGS-like_dom"/>
</dbReference>
<evidence type="ECO:0000256" key="7">
    <source>
        <dbReference type="ARBA" id="ARBA00023268"/>
    </source>
</evidence>
<name>A0ABY7V0T2_9DEIO</name>
<dbReference type="PANTHER" id="PTHR11692">
    <property type="entry name" value="BIFUNCTIONAL PURINE BIOSYNTHESIS PROTEIN PURH"/>
    <property type="match status" value="1"/>
</dbReference>
<dbReference type="SMART" id="SM00851">
    <property type="entry name" value="MGS"/>
    <property type="match status" value="1"/>
</dbReference>
<evidence type="ECO:0000256" key="9">
    <source>
        <dbReference type="SAM" id="MobiDB-lite"/>
    </source>
</evidence>
<evidence type="ECO:0000256" key="3">
    <source>
        <dbReference type="ARBA" id="ARBA00007667"/>
    </source>
</evidence>
<dbReference type="PANTHER" id="PTHR11692:SF0">
    <property type="entry name" value="BIFUNCTIONAL PURINE BIOSYNTHESIS PROTEIN ATIC"/>
    <property type="match status" value="1"/>
</dbReference>
<dbReference type="PIRSF" id="PIRSF000414">
    <property type="entry name" value="AICARFT_IMPCHas"/>
    <property type="match status" value="1"/>
</dbReference>
<dbReference type="Gene3D" id="3.40.50.1380">
    <property type="entry name" value="Methylglyoxal synthase-like domain"/>
    <property type="match status" value="1"/>
</dbReference>
<evidence type="ECO:0000256" key="2">
    <source>
        <dbReference type="ARBA" id="ARBA00004954"/>
    </source>
</evidence>
<dbReference type="RefSeq" id="WP_273988988.1">
    <property type="nucleotide sequence ID" value="NZ_BAABQT010000001.1"/>
</dbReference>
<comment type="catalytic activity">
    <reaction evidence="8">
        <text>(6R)-10-formyltetrahydrofolate + 5-amino-1-(5-phospho-beta-D-ribosyl)imidazole-4-carboxamide = 5-formamido-1-(5-phospho-D-ribosyl)imidazole-4-carboxamide + (6S)-5,6,7,8-tetrahydrofolate</text>
        <dbReference type="Rhea" id="RHEA:22192"/>
        <dbReference type="ChEBI" id="CHEBI:57453"/>
        <dbReference type="ChEBI" id="CHEBI:58467"/>
        <dbReference type="ChEBI" id="CHEBI:58475"/>
        <dbReference type="ChEBI" id="CHEBI:195366"/>
        <dbReference type="EC" id="2.1.2.3"/>
    </reaction>
</comment>
<dbReference type="CDD" id="cd01421">
    <property type="entry name" value="IMPCH"/>
    <property type="match status" value="1"/>
</dbReference>
<evidence type="ECO:0000256" key="8">
    <source>
        <dbReference type="HAMAP-Rule" id="MF_00139"/>
    </source>
</evidence>
<organism evidence="11 12">
    <name type="scientific">Deinococcus aquaticus</name>
    <dbReference type="NCBI Taxonomy" id="328692"/>
    <lineage>
        <taxon>Bacteria</taxon>
        <taxon>Thermotogati</taxon>
        <taxon>Deinococcota</taxon>
        <taxon>Deinococci</taxon>
        <taxon>Deinococcales</taxon>
        <taxon>Deinococcaceae</taxon>
        <taxon>Deinococcus</taxon>
    </lineage>
</organism>
<accession>A0ABY7V0T2</accession>
<dbReference type="Pfam" id="PF01808">
    <property type="entry name" value="AICARFT_IMPCHas"/>
    <property type="match status" value="1"/>
</dbReference>
<dbReference type="NCBIfam" id="TIGR00355">
    <property type="entry name" value="purH"/>
    <property type="match status" value="1"/>
</dbReference>
<protein>
    <recommendedName>
        <fullName evidence="8">Bifunctional purine biosynthesis protein PurH</fullName>
    </recommendedName>
    <domain>
        <recommendedName>
            <fullName evidence="8">Phosphoribosylaminoimidazolecarboxamide formyltransferase</fullName>
            <ecNumber evidence="8">2.1.2.3</ecNumber>
        </recommendedName>
        <alternativeName>
            <fullName evidence="8">AICAR transformylase</fullName>
        </alternativeName>
    </domain>
    <domain>
        <recommendedName>
            <fullName evidence="8">IMP cyclohydrolase</fullName>
            <ecNumber evidence="8">3.5.4.10</ecNumber>
        </recommendedName>
        <alternativeName>
            <fullName evidence="8">ATIC</fullName>
        </alternativeName>
        <alternativeName>
            <fullName evidence="8">IMP synthase</fullName>
        </alternativeName>
        <alternativeName>
            <fullName evidence="8">Inosinicase</fullName>
        </alternativeName>
    </domain>
</protein>
<feature type="domain" description="MGS-like" evidence="10">
    <location>
        <begin position="13"/>
        <end position="159"/>
    </location>
</feature>
<dbReference type="EC" id="3.5.4.10" evidence="8"/>
<dbReference type="NCBIfam" id="NF002049">
    <property type="entry name" value="PRK00881.1"/>
    <property type="match status" value="1"/>
</dbReference>
<comment type="pathway">
    <text evidence="2 8">Purine metabolism; IMP biosynthesis via de novo pathway; 5-formamido-1-(5-phospho-D-ribosyl)imidazole-4-carboxamide from 5-amino-1-(5-phospho-D-ribosyl)imidazole-4-carboxamide (10-formyl THF route): step 1/1.</text>
</comment>
<feature type="region of interest" description="Disordered" evidence="9">
    <location>
        <begin position="1"/>
        <end position="20"/>
    </location>
</feature>
<evidence type="ECO:0000256" key="1">
    <source>
        <dbReference type="ARBA" id="ARBA00004844"/>
    </source>
</evidence>
<proteinExistence type="inferred from homology"/>
<dbReference type="SUPFAM" id="SSF53927">
    <property type="entry name" value="Cytidine deaminase-like"/>
    <property type="match status" value="1"/>
</dbReference>
<dbReference type="InterPro" id="IPR002695">
    <property type="entry name" value="PurH-like"/>
</dbReference>
<comment type="similarity">
    <text evidence="3 8">Belongs to the PurH family.</text>
</comment>
<dbReference type="Pfam" id="PF02142">
    <property type="entry name" value="MGS"/>
    <property type="match status" value="1"/>
</dbReference>
<keyword evidence="6 8" id="KW-0378">Hydrolase</keyword>
<evidence type="ECO:0000256" key="5">
    <source>
        <dbReference type="ARBA" id="ARBA00022755"/>
    </source>
</evidence>
<sequence>MTQQGKGQGSQQGGAQSRKRALISVSDKTGVVEFARQLEARGWEILSTGGTYASIVAAGVAARQVSDVTGFPEMLDGRVKTLHPAVHGGILARREPGHLGQLDAHGIGTIDLVCVNLYPFRETVARGAAFDEAIENIDIGGPAMIRSAAKNHAGVLVLVDPADYAVALQDDVSPADRQRLAAKAYRHTSEYDAAITAYLEGGSDELPTALPGTLTLNLSRAAEVRYGENPHQPGAIYRLGGAVGPVIDAQVVAGKPMSFNNYADADAAWALCQELAAQETQAQAGDPVAVCVAVKHANPCGVAVADDVKTAWERARDADTLSVFGGVVAVSAPVTLEAAQATRGTFLEVLIAPEVTPEAAAWFAEKKPDLRVLVAAAPQGISVLDVRPLTGGFAVQERDARPWDDLCPEVVTARQPTDQEWHDLRFAWAVVKNARSNAVVLARGGVTVGLGAGAVSRIWAAERAVANAGERAQGAVLTSEAFFPFDDVVRLAASVGVTAILQPGGAKRDPEVIAACNELGLSMVFTGSRHFRH</sequence>
<dbReference type="GO" id="GO:0004643">
    <property type="term" value="F:phosphoribosylaminoimidazolecarboxamide formyltransferase activity"/>
    <property type="evidence" value="ECO:0007669"/>
    <property type="project" value="UniProtKB-EC"/>
</dbReference>
<dbReference type="SMART" id="SM00798">
    <property type="entry name" value="AICARFT_IMPCHas"/>
    <property type="match status" value="1"/>
</dbReference>
<comment type="domain">
    <text evidence="8">The IMP cyclohydrolase activity resides in the N-terminal region.</text>
</comment>
<keyword evidence="12" id="KW-1185">Reference proteome</keyword>
<comment type="pathway">
    <text evidence="1 8">Purine metabolism; IMP biosynthesis via de novo pathway; IMP from 5-formamido-1-(5-phospho-D-ribosyl)imidazole-4-carboxamide: step 1/1.</text>
</comment>
<evidence type="ECO:0000256" key="6">
    <source>
        <dbReference type="ARBA" id="ARBA00022801"/>
    </source>
</evidence>
<dbReference type="Proteomes" id="UP001217044">
    <property type="component" value="Chromosome"/>
</dbReference>